<evidence type="ECO:0000313" key="2">
    <source>
        <dbReference type="Proteomes" id="UP001344906"/>
    </source>
</evidence>
<protein>
    <submittedName>
        <fullName evidence="1">Uncharacterized protein</fullName>
    </submittedName>
</protein>
<dbReference type="Proteomes" id="UP001344906">
    <property type="component" value="Unassembled WGS sequence"/>
</dbReference>
<accession>A0ABQ6G2Z3</accession>
<proteinExistence type="predicted"/>
<organism evidence="1 2">
    <name type="scientific">Dictyobacter halimunensis</name>
    <dbReference type="NCBI Taxonomy" id="3026934"/>
    <lineage>
        <taxon>Bacteria</taxon>
        <taxon>Bacillati</taxon>
        <taxon>Chloroflexota</taxon>
        <taxon>Ktedonobacteria</taxon>
        <taxon>Ktedonobacterales</taxon>
        <taxon>Dictyobacteraceae</taxon>
        <taxon>Dictyobacter</taxon>
    </lineage>
</organism>
<dbReference type="RefSeq" id="WP_338258114.1">
    <property type="nucleotide sequence ID" value="NZ_BSRI01000002.1"/>
</dbReference>
<name>A0ABQ6G2Z3_9CHLR</name>
<gene>
    <name evidence="1" type="ORF">KDH_77080</name>
</gene>
<evidence type="ECO:0000313" key="1">
    <source>
        <dbReference type="EMBL" id="GLV60889.1"/>
    </source>
</evidence>
<reference evidence="1 2" key="1">
    <citation type="submission" date="2023-02" db="EMBL/GenBank/DDBJ databases">
        <title>Dictyobacter halimunensis sp. nov., a new member of the class Ktedonobacteria from forest soil in a geothermal area.</title>
        <authorList>
            <person name="Rachmania M.K."/>
            <person name="Ningsih F."/>
            <person name="Sakai Y."/>
            <person name="Yabe S."/>
            <person name="Yokota A."/>
            <person name="Sjamsuridzal W."/>
        </authorList>
    </citation>
    <scope>NUCLEOTIDE SEQUENCE [LARGE SCALE GENOMIC DNA]</scope>
    <source>
        <strain evidence="1 2">S3.2.2.5</strain>
    </source>
</reference>
<dbReference type="EMBL" id="BSRI01000002">
    <property type="protein sequence ID" value="GLV60889.1"/>
    <property type="molecule type" value="Genomic_DNA"/>
</dbReference>
<keyword evidence="2" id="KW-1185">Reference proteome</keyword>
<sequence>MERLLTSDEIYTLAREHKILDQWKKVHQLATTICGDRAHKVVAQIIVRNATKTFPGTHYVAIYDKEDQLIWGDGVFPLAISTQKILQNPDYLDARYRGNHNFARDKDALFARFPPFDVLYQKQSPLTSFSAADLAEYGTYHVEWLDQPPPLSFPNAYIKEGDSHRHTLKPAEVMKLAEMHRDYLNWGKIRKIVHAAYGPQASIATVQSYPMYDDDSGYYSLAQLKEVLDRSGNILQPDPTLPAWQNGDIFKSSFPYEPGEIQPQTFYSSSYDRPDIDYPSFVGGLSTSDLRYHINNFFDYAGIFTSHTCNLDQPPVVPPAVYAHIED</sequence>
<comment type="caution">
    <text evidence="1">The sequence shown here is derived from an EMBL/GenBank/DDBJ whole genome shotgun (WGS) entry which is preliminary data.</text>
</comment>